<evidence type="ECO:0000313" key="1">
    <source>
        <dbReference type="EMBL" id="ORM95850.1"/>
    </source>
</evidence>
<protein>
    <submittedName>
        <fullName evidence="1">Uncharacterized protein</fullName>
    </submittedName>
</protein>
<dbReference type="STRING" id="55209.HA50_20245"/>
<keyword evidence="2" id="KW-1185">Reference proteome</keyword>
<dbReference type="Proteomes" id="UP000193749">
    <property type="component" value="Unassembled WGS sequence"/>
</dbReference>
<reference evidence="1 2" key="1">
    <citation type="journal article" date="2017" name="Antonie Van Leeuwenhoek">
        <title>Phylogenomic resolution of the bacterial genus Pantoea and its relationship with Erwinia and Tatumella.</title>
        <authorList>
            <person name="Palmer M."/>
            <person name="Steenkamp E.T."/>
            <person name="Coetzee M.P."/>
            <person name="Chan W.Y."/>
            <person name="van Zyl E."/>
            <person name="De Maayer P."/>
            <person name="Coutinho T.A."/>
            <person name="Blom J."/>
            <person name="Smits T.H."/>
            <person name="Duffy B."/>
            <person name="Venter S.N."/>
        </authorList>
    </citation>
    <scope>NUCLEOTIDE SEQUENCE [LARGE SCALE GENOMIC DNA]</scope>
    <source>
        <strain evidence="1 2">LMG 2657</strain>
    </source>
</reference>
<sequence length="560" mass="61627">MKFLGKFFLTLLLLILLAFVILYVLLQTQWGAGWFSRWVSDKTDWHLSLSKIEHNFSAPSHIILDDFSFGHDGQPAVLVASHVDLGLALVQFSDPLHFSSIELRDGEVNLANLTPDNALPVQADRLQLNNMRIDSPRSALPMFARKVNGGVVPWKPTASDMLGSDAQFQMSAGEMTLDGVRGNNVLLQGNVAQRRLVLSNIGADLARGSMTGDAERDAQGNWKINQLRLNDIRLQTHKDLLDFLNPISDVPSVTINRLDMTDARLQGPDWAVTDLDLTLKNLTWRGNDWQSDDGSLAMNAGNFINGTFELNDPIVNADFSPQGIALTQFSSRWANGVIRASGNWTRSDKRLTLDELAVAGLEYTLPQNWRDRWQQSLPTWLDSVLLKRVTANRNLIIDINPAFPFQMTALDGSGENLLLARQQQWGIWAGKASFNAAEATFNRTDLRHPSISFNADDQQIQVSEMSAFNGSGLLEGTATVGQLAQRPLTLHLKGQAVPANILENWGWPALSLNGNSNLLLQVNGSLSAAAPLRPSVNGTLSVTTESQSVQQTMHGGQVQP</sequence>
<comment type="caution">
    <text evidence="1">The sequence shown here is derived from an EMBL/GenBank/DDBJ whole genome shotgun (WGS) entry which is preliminary data.</text>
</comment>
<dbReference type="RefSeq" id="WP_084878636.1">
    <property type="nucleotide sequence ID" value="NZ_JAGGMY010000001.1"/>
</dbReference>
<accession>A0A1X1F0P8</accession>
<dbReference type="EMBL" id="MLJI01000001">
    <property type="protein sequence ID" value="ORM95850.1"/>
    <property type="molecule type" value="Genomic_DNA"/>
</dbReference>
<dbReference type="AlphaFoldDB" id="A0A1X1F0P8"/>
<organism evidence="1 2">
    <name type="scientific">Pantoea cypripedii</name>
    <name type="common">Pectobacterium cypripedii</name>
    <name type="synonym">Erwinia cypripedii</name>
    <dbReference type="NCBI Taxonomy" id="55209"/>
    <lineage>
        <taxon>Bacteria</taxon>
        <taxon>Pseudomonadati</taxon>
        <taxon>Pseudomonadota</taxon>
        <taxon>Gammaproteobacteria</taxon>
        <taxon>Enterobacterales</taxon>
        <taxon>Erwiniaceae</taxon>
        <taxon>Pantoea</taxon>
    </lineage>
</organism>
<dbReference type="OrthoDB" id="7053268at2"/>
<evidence type="ECO:0000313" key="2">
    <source>
        <dbReference type="Proteomes" id="UP000193749"/>
    </source>
</evidence>
<gene>
    <name evidence="1" type="ORF">HA50_20245</name>
</gene>
<proteinExistence type="predicted"/>
<name>A0A1X1F0P8_PANCY</name>